<feature type="domain" description="DUF4399" evidence="3">
    <location>
        <begin position="76"/>
        <end position="166"/>
    </location>
</feature>
<reference evidence="5" key="1">
    <citation type="journal article" date="2019" name="Int. J. Syst. Evol. Microbiol.">
        <title>The Global Catalogue of Microorganisms (GCM) 10K type strain sequencing project: providing services to taxonomists for standard genome sequencing and annotation.</title>
        <authorList>
            <consortium name="The Broad Institute Genomics Platform"/>
            <consortium name="The Broad Institute Genome Sequencing Center for Infectious Disease"/>
            <person name="Wu L."/>
            <person name="Ma J."/>
        </authorList>
    </citation>
    <scope>NUCLEOTIDE SEQUENCE [LARGE SCALE GENOMIC DNA]</scope>
    <source>
        <strain evidence="5">CGMCC 1.16444</strain>
    </source>
</reference>
<accession>A0ABV9Z0V2</accession>
<evidence type="ECO:0000313" key="4">
    <source>
        <dbReference type="EMBL" id="MFC5067330.1"/>
    </source>
</evidence>
<dbReference type="RefSeq" id="WP_114958594.1">
    <property type="nucleotide sequence ID" value="NZ_JBHSJF010000005.1"/>
</dbReference>
<evidence type="ECO:0000313" key="5">
    <source>
        <dbReference type="Proteomes" id="UP001595796"/>
    </source>
</evidence>
<protein>
    <submittedName>
        <fullName evidence="4">DUF4399 domain-containing protein</fullName>
    </submittedName>
</protein>
<dbReference type="EMBL" id="JBHSJF010000005">
    <property type="protein sequence ID" value="MFC5067330.1"/>
    <property type="molecule type" value="Genomic_DNA"/>
</dbReference>
<dbReference type="Proteomes" id="UP001595796">
    <property type="component" value="Unassembled WGS sequence"/>
</dbReference>
<evidence type="ECO:0000259" key="3">
    <source>
        <dbReference type="Pfam" id="PF14347"/>
    </source>
</evidence>
<organism evidence="4 5">
    <name type="scientific">Flaviflagellibacter deserti</name>
    <dbReference type="NCBI Taxonomy" id="2267266"/>
    <lineage>
        <taxon>Bacteria</taxon>
        <taxon>Pseudomonadati</taxon>
        <taxon>Pseudomonadota</taxon>
        <taxon>Alphaproteobacteria</taxon>
        <taxon>Hyphomicrobiales</taxon>
        <taxon>Flaviflagellibacter</taxon>
    </lineage>
</organism>
<feature type="signal peptide" evidence="2">
    <location>
        <begin position="1"/>
        <end position="24"/>
    </location>
</feature>
<dbReference type="Pfam" id="PF14347">
    <property type="entry name" value="DUF4399"/>
    <property type="match status" value="1"/>
</dbReference>
<gene>
    <name evidence="4" type="ORF">ACFPFW_04795</name>
</gene>
<feature type="region of interest" description="Disordered" evidence="1">
    <location>
        <begin position="25"/>
        <end position="53"/>
    </location>
</feature>
<feature type="compositionally biased region" description="Pro residues" evidence="1">
    <location>
        <begin position="28"/>
        <end position="52"/>
    </location>
</feature>
<keyword evidence="2" id="KW-0732">Signal</keyword>
<evidence type="ECO:0000256" key="1">
    <source>
        <dbReference type="SAM" id="MobiDB-lite"/>
    </source>
</evidence>
<comment type="caution">
    <text evidence="4">The sequence shown here is derived from an EMBL/GenBank/DDBJ whole genome shotgun (WGS) entry which is preliminary data.</text>
</comment>
<proteinExistence type="predicted"/>
<evidence type="ECO:0000256" key="2">
    <source>
        <dbReference type="SAM" id="SignalP"/>
    </source>
</evidence>
<dbReference type="InterPro" id="IPR025512">
    <property type="entry name" value="DUF4399"/>
</dbReference>
<sequence>MGRPVTSILLICGALTLFAFGASAQTAPPAPQPPSAPPQNPDAPKPPTPRRAPAPDARLYIIYPWDGAQVRGEFWVRFGLRNMGVTQAGSSAPNAGHHHLLVDVADEIDPDEPLPTDNQHLHFGAGQTEAKLELPPGKHTLQLVLGDAEHRPFKPMLLSKKVTITVLPATPVKTSKKPGRKG</sequence>
<name>A0ABV9Z0V2_9HYPH</name>
<keyword evidence="5" id="KW-1185">Reference proteome</keyword>
<feature type="chain" id="PRO_5045338163" evidence="2">
    <location>
        <begin position="25"/>
        <end position="182"/>
    </location>
</feature>